<evidence type="ECO:0000256" key="3">
    <source>
        <dbReference type="ARBA" id="ARBA00023242"/>
    </source>
</evidence>
<keyword evidence="4" id="KW-0010">Activator</keyword>
<evidence type="ECO:0000313" key="7">
    <source>
        <dbReference type="Proteomes" id="UP001337655"/>
    </source>
</evidence>
<organism evidence="6 7">
    <name type="scientific">Saxophila tyrrhenica</name>
    <dbReference type="NCBI Taxonomy" id="1690608"/>
    <lineage>
        <taxon>Eukaryota</taxon>
        <taxon>Fungi</taxon>
        <taxon>Dikarya</taxon>
        <taxon>Ascomycota</taxon>
        <taxon>Pezizomycotina</taxon>
        <taxon>Dothideomycetes</taxon>
        <taxon>Dothideomycetidae</taxon>
        <taxon>Mycosphaerellales</taxon>
        <taxon>Extremaceae</taxon>
        <taxon>Saxophila</taxon>
    </lineage>
</organism>
<evidence type="ECO:0000256" key="1">
    <source>
        <dbReference type="ARBA" id="ARBA00004123"/>
    </source>
</evidence>
<evidence type="ECO:0000256" key="5">
    <source>
        <dbReference type="SAM" id="MobiDB-lite"/>
    </source>
</evidence>
<evidence type="ECO:0000313" key="6">
    <source>
        <dbReference type="EMBL" id="KAK5173181.1"/>
    </source>
</evidence>
<comment type="subcellular location">
    <subcellularLocation>
        <location evidence="1 4">Nucleus</location>
    </subcellularLocation>
</comment>
<dbReference type="Gene3D" id="1.10.287.3490">
    <property type="match status" value="1"/>
</dbReference>
<dbReference type="GO" id="GO:0016592">
    <property type="term" value="C:mediator complex"/>
    <property type="evidence" value="ECO:0007669"/>
    <property type="project" value="InterPro"/>
</dbReference>
<dbReference type="GO" id="GO:0006357">
    <property type="term" value="P:regulation of transcription by RNA polymerase II"/>
    <property type="evidence" value="ECO:0007669"/>
    <property type="project" value="InterPro"/>
</dbReference>
<evidence type="ECO:0000256" key="4">
    <source>
        <dbReference type="RuleBase" id="RU364147"/>
    </source>
</evidence>
<comment type="subunit">
    <text evidence="4">Component of the Mediator complex.</text>
</comment>
<feature type="compositionally biased region" description="Low complexity" evidence="5">
    <location>
        <begin position="107"/>
        <end position="124"/>
    </location>
</feature>
<dbReference type="AlphaFoldDB" id="A0AAV9PGZ9"/>
<protein>
    <recommendedName>
        <fullName evidence="4">Mediator of RNA polymerase II transcription subunit 11</fullName>
    </recommendedName>
    <alternativeName>
        <fullName evidence="4">Mediator complex subunit 11</fullName>
    </alternativeName>
</protein>
<reference evidence="6 7" key="1">
    <citation type="submission" date="2023-08" db="EMBL/GenBank/DDBJ databases">
        <title>Black Yeasts Isolated from many extreme environments.</title>
        <authorList>
            <person name="Coleine C."/>
            <person name="Stajich J.E."/>
            <person name="Selbmann L."/>
        </authorList>
    </citation>
    <scope>NUCLEOTIDE SEQUENCE [LARGE SCALE GENOMIC DNA]</scope>
    <source>
        <strain evidence="6 7">CCFEE 5935</strain>
    </source>
</reference>
<dbReference type="Proteomes" id="UP001337655">
    <property type="component" value="Unassembled WGS sequence"/>
</dbReference>
<keyword evidence="3 4" id="KW-0539">Nucleus</keyword>
<comment type="similarity">
    <text evidence="2 4">Belongs to the Mediator complex subunit 11 family.</text>
</comment>
<keyword evidence="7" id="KW-1185">Reference proteome</keyword>
<proteinExistence type="inferred from homology"/>
<keyword evidence="4" id="KW-0805">Transcription regulation</keyword>
<comment type="caution">
    <text evidence="6">The sequence shown here is derived from an EMBL/GenBank/DDBJ whole genome shotgun (WGS) entry which is preliminary data.</text>
</comment>
<dbReference type="InterPro" id="IPR019404">
    <property type="entry name" value="Mediator_Med11"/>
</dbReference>
<comment type="function">
    <text evidence="4">Component of the Mediator complex, a coactivator involved in the regulated transcription of nearly all RNA polymerase II-dependent genes. Mediator functions as a bridge to convey information from gene-specific regulatory proteins to the basal RNA polymerase II transcription machinery. Mediator is recruited to promoters by direct interactions with regulatory proteins and serves as a scaffold for the assembly of a functional pre-initiation complex with RNA polymerase II and the general transcription factors.</text>
</comment>
<dbReference type="Pfam" id="PF10280">
    <property type="entry name" value="Med11"/>
    <property type="match status" value="1"/>
</dbReference>
<sequence length="183" mass="19517">MASQTISPADRIRDLSAINAEVAELLQSAGHAINSLTDRPLITGDGDAHMQNGSEAASIDKRKQAFAENTQGYYTHLQAIVARLRRQAYALEEAGIIAPEASSLAGSAQQRQSMSSQGQQRGQATAASVQETERITNGGLGNLDVGWLNSRGNKVGVEKESELIDEAKKLLEESLKEDGEVVA</sequence>
<keyword evidence="4" id="KW-0804">Transcription</keyword>
<evidence type="ECO:0000256" key="2">
    <source>
        <dbReference type="ARBA" id="ARBA00008186"/>
    </source>
</evidence>
<feature type="region of interest" description="Disordered" evidence="5">
    <location>
        <begin position="107"/>
        <end position="149"/>
    </location>
</feature>
<accession>A0AAV9PGZ9</accession>
<gene>
    <name evidence="4" type="primary">MED11</name>
    <name evidence="6" type="ORF">LTR77_003303</name>
</gene>
<name>A0AAV9PGZ9_9PEZI</name>
<dbReference type="EMBL" id="JAVRRT010000004">
    <property type="protein sequence ID" value="KAK5173181.1"/>
    <property type="molecule type" value="Genomic_DNA"/>
</dbReference>
<dbReference type="GO" id="GO:0003712">
    <property type="term" value="F:transcription coregulator activity"/>
    <property type="evidence" value="ECO:0007669"/>
    <property type="project" value="InterPro"/>
</dbReference>